<evidence type="ECO:0000313" key="1">
    <source>
        <dbReference type="Proteomes" id="UP000095286"/>
    </source>
</evidence>
<accession>A0AC35U1K7</accession>
<name>A0AC35U1K7_9BILA</name>
<dbReference type="WBParaSite" id="RSKR_0000646400.1">
    <property type="protein sequence ID" value="RSKR_0000646400.1"/>
    <property type="gene ID" value="RSKR_0000646400"/>
</dbReference>
<sequence>MEKESSNPPSEAGNETDTETCASSTVAITNMDDDTDRVMTLAEFMDFNRSEDLRVARLTAGSDPKICTYPEGYKARQLIFGCLTCRVNGGKDEPAGICFGCSLNCHKDHDVIEMYTKRGFQCDCGNSKFGDFKCELYAEKEPLNSRNKYGQNFEGKYCSCNQVYEGDVAMIQCVVCEDWYHFEHLLDENVSPPDEDSFEEMACNTCTQKLDFIKYYNKVENIEDDIIDKGTEKCRLERIKKYLTEQNNDTTEKVCFFKNTLWRQRLCDCLSCWSVYEEHKCHFLSETEDTISEFYRDADNITSEDIEEADIISELFSSSAVAYGRDAALNIVSEVSQIVTHVGNFLKRKHEENGGRVINKEDVKNMIEDLEVARKKIKEDNQNSET</sequence>
<evidence type="ECO:0000313" key="2">
    <source>
        <dbReference type="WBParaSite" id="RSKR_0000646400.1"/>
    </source>
</evidence>
<dbReference type="Proteomes" id="UP000095286">
    <property type="component" value="Unplaced"/>
</dbReference>
<organism evidence="1 2">
    <name type="scientific">Rhabditophanes sp. KR3021</name>
    <dbReference type="NCBI Taxonomy" id="114890"/>
    <lineage>
        <taxon>Eukaryota</taxon>
        <taxon>Metazoa</taxon>
        <taxon>Ecdysozoa</taxon>
        <taxon>Nematoda</taxon>
        <taxon>Chromadorea</taxon>
        <taxon>Rhabditida</taxon>
        <taxon>Tylenchina</taxon>
        <taxon>Panagrolaimomorpha</taxon>
        <taxon>Strongyloidoidea</taxon>
        <taxon>Alloionematidae</taxon>
        <taxon>Rhabditophanes</taxon>
    </lineage>
</organism>
<reference evidence="2" key="1">
    <citation type="submission" date="2016-11" db="UniProtKB">
        <authorList>
            <consortium name="WormBaseParasite"/>
        </authorList>
    </citation>
    <scope>IDENTIFICATION</scope>
    <source>
        <strain evidence="2">KR3021</strain>
    </source>
</reference>
<protein>
    <submittedName>
        <fullName evidence="2">UBR-type domain-containing protein</fullName>
    </submittedName>
</protein>
<proteinExistence type="predicted"/>